<dbReference type="KEGG" id="hhy:Halhy_2655"/>
<gene>
    <name evidence="2" type="ordered locus">Halhy_2655</name>
</gene>
<evidence type="ECO:0000259" key="1">
    <source>
        <dbReference type="PROSITE" id="PS51186"/>
    </source>
</evidence>
<accession>F4KZT8</accession>
<dbReference type="GO" id="GO:0016747">
    <property type="term" value="F:acyltransferase activity, transferring groups other than amino-acyl groups"/>
    <property type="evidence" value="ECO:0007669"/>
    <property type="project" value="InterPro"/>
</dbReference>
<protein>
    <submittedName>
        <fullName evidence="2">GCN5-related N-acetyltransferase</fullName>
    </submittedName>
</protein>
<name>F4KZT8_HALH1</name>
<reference evidence="2 3" key="1">
    <citation type="journal article" date="2011" name="Stand. Genomic Sci.">
        <title>Complete genome sequence of Haliscomenobacter hydrossis type strain (O).</title>
        <authorList>
            <consortium name="US DOE Joint Genome Institute (JGI-PGF)"/>
            <person name="Daligault H."/>
            <person name="Lapidus A."/>
            <person name="Zeytun A."/>
            <person name="Nolan M."/>
            <person name="Lucas S."/>
            <person name="Del Rio T.G."/>
            <person name="Tice H."/>
            <person name="Cheng J.F."/>
            <person name="Tapia R."/>
            <person name="Han C."/>
            <person name="Goodwin L."/>
            <person name="Pitluck S."/>
            <person name="Liolios K."/>
            <person name="Pagani I."/>
            <person name="Ivanova N."/>
            <person name="Huntemann M."/>
            <person name="Mavromatis K."/>
            <person name="Mikhailova N."/>
            <person name="Pati A."/>
            <person name="Chen A."/>
            <person name="Palaniappan K."/>
            <person name="Land M."/>
            <person name="Hauser L."/>
            <person name="Brambilla E.M."/>
            <person name="Rohde M."/>
            <person name="Verbarg S."/>
            <person name="Goker M."/>
            <person name="Bristow J."/>
            <person name="Eisen J.A."/>
            <person name="Markowitz V."/>
            <person name="Hugenholtz P."/>
            <person name="Kyrpides N.C."/>
            <person name="Klenk H.P."/>
            <person name="Woyke T."/>
        </authorList>
    </citation>
    <scope>NUCLEOTIDE SEQUENCE [LARGE SCALE GENOMIC DNA]</scope>
    <source>
        <strain evidence="3">ATCC 27775 / DSM 1100 / LMG 10767 / O</strain>
    </source>
</reference>
<dbReference type="Pfam" id="PF00583">
    <property type="entry name" value="Acetyltransf_1"/>
    <property type="match status" value="1"/>
</dbReference>
<dbReference type="InterPro" id="IPR016181">
    <property type="entry name" value="Acyl_CoA_acyltransferase"/>
</dbReference>
<sequence length="255" mass="28568">MHTVIDQNFNRHSWLIPSQTPDMKVFRGANLSYVDSGLSCDTFNILHITNGRATTEAEIRNALGYFKQNELAYCIWISAENLNEKVLAIFDKLGVKQQNLEPGMALDLSMYRPVEHPLHPHAAIIEDAQTLAEYAQVIAANWTPPDQNVIAYFQKTSDQYLDKTNQTILLTYRHHGQVVSTMEMFPSDAQTIGLYSLATLAAHRGKGIGTALLTFALNLAKNLGYQTAILQASEDGIGIYQKYGFKTISNYFEFA</sequence>
<evidence type="ECO:0000313" key="3">
    <source>
        <dbReference type="Proteomes" id="UP000008461"/>
    </source>
</evidence>
<dbReference type="HOGENOM" id="CLU_072512_1_0_10"/>
<dbReference type="eggNOG" id="COG0456">
    <property type="taxonomic scope" value="Bacteria"/>
</dbReference>
<dbReference type="AlphaFoldDB" id="F4KZT8"/>
<proteinExistence type="predicted"/>
<evidence type="ECO:0000313" key="2">
    <source>
        <dbReference type="EMBL" id="AEE50524.1"/>
    </source>
</evidence>
<feature type="domain" description="N-acetyltransferase" evidence="1">
    <location>
        <begin position="109"/>
        <end position="255"/>
    </location>
</feature>
<dbReference type="InterPro" id="IPR000182">
    <property type="entry name" value="GNAT_dom"/>
</dbReference>
<dbReference type="RefSeq" id="WP_013765072.1">
    <property type="nucleotide sequence ID" value="NC_015510.1"/>
</dbReference>
<dbReference type="PROSITE" id="PS51186">
    <property type="entry name" value="GNAT"/>
    <property type="match status" value="1"/>
</dbReference>
<organism evidence="2 3">
    <name type="scientific">Haliscomenobacter hydrossis (strain ATCC 27775 / DSM 1100 / LMG 10767 / O)</name>
    <dbReference type="NCBI Taxonomy" id="760192"/>
    <lineage>
        <taxon>Bacteria</taxon>
        <taxon>Pseudomonadati</taxon>
        <taxon>Bacteroidota</taxon>
        <taxon>Saprospiria</taxon>
        <taxon>Saprospirales</taxon>
        <taxon>Haliscomenobacteraceae</taxon>
        <taxon>Haliscomenobacter</taxon>
    </lineage>
</organism>
<reference key="2">
    <citation type="submission" date="2011-04" db="EMBL/GenBank/DDBJ databases">
        <title>Complete sequence of chromosome of Haliscomenobacter hydrossis DSM 1100.</title>
        <authorList>
            <consortium name="US DOE Joint Genome Institute (JGI-PGF)"/>
            <person name="Lucas S."/>
            <person name="Han J."/>
            <person name="Lapidus A."/>
            <person name="Bruce D."/>
            <person name="Goodwin L."/>
            <person name="Pitluck S."/>
            <person name="Peters L."/>
            <person name="Kyrpides N."/>
            <person name="Mavromatis K."/>
            <person name="Ivanova N."/>
            <person name="Ovchinnikova G."/>
            <person name="Pagani I."/>
            <person name="Daligault H."/>
            <person name="Detter J.C."/>
            <person name="Han C."/>
            <person name="Land M."/>
            <person name="Hauser L."/>
            <person name="Markowitz V."/>
            <person name="Cheng J.-F."/>
            <person name="Hugenholtz P."/>
            <person name="Woyke T."/>
            <person name="Wu D."/>
            <person name="Verbarg S."/>
            <person name="Frueling A."/>
            <person name="Brambilla E."/>
            <person name="Klenk H.-P."/>
            <person name="Eisen J.A."/>
        </authorList>
    </citation>
    <scope>NUCLEOTIDE SEQUENCE</scope>
    <source>
        <strain>DSM 1100</strain>
    </source>
</reference>
<dbReference type="Proteomes" id="UP000008461">
    <property type="component" value="Chromosome"/>
</dbReference>
<dbReference type="Gene3D" id="3.40.630.30">
    <property type="match status" value="1"/>
</dbReference>
<dbReference type="CDD" id="cd04301">
    <property type="entry name" value="NAT_SF"/>
    <property type="match status" value="1"/>
</dbReference>
<dbReference type="EMBL" id="CP002691">
    <property type="protein sequence ID" value="AEE50524.1"/>
    <property type="molecule type" value="Genomic_DNA"/>
</dbReference>
<keyword evidence="3" id="KW-1185">Reference proteome</keyword>
<dbReference type="STRING" id="760192.Halhy_2655"/>
<dbReference type="SUPFAM" id="SSF55729">
    <property type="entry name" value="Acyl-CoA N-acyltransferases (Nat)"/>
    <property type="match status" value="1"/>
</dbReference>